<evidence type="ECO:0000256" key="3">
    <source>
        <dbReference type="ARBA" id="ARBA00022840"/>
    </source>
</evidence>
<keyword evidence="3" id="KW-0067">ATP-binding</keyword>
<dbReference type="InterPro" id="IPR024185">
    <property type="entry name" value="FTHF_cligase-like_sf"/>
</dbReference>
<evidence type="ECO:0000313" key="5">
    <source>
        <dbReference type="EMBL" id="MPM13523.1"/>
    </source>
</evidence>
<keyword evidence="4" id="KW-0175">Coiled coil</keyword>
<keyword evidence="5" id="KW-0436">Ligase</keyword>
<evidence type="ECO:0000256" key="4">
    <source>
        <dbReference type="SAM" id="Coils"/>
    </source>
</evidence>
<dbReference type="EMBL" id="VSSQ01002132">
    <property type="protein sequence ID" value="MPM13523.1"/>
    <property type="molecule type" value="Genomic_DNA"/>
</dbReference>
<dbReference type="InterPro" id="IPR002698">
    <property type="entry name" value="FTHF_cligase"/>
</dbReference>
<reference evidence="5" key="1">
    <citation type="submission" date="2019-08" db="EMBL/GenBank/DDBJ databases">
        <authorList>
            <person name="Kucharzyk K."/>
            <person name="Murdoch R.W."/>
            <person name="Higgins S."/>
            <person name="Loffler F."/>
        </authorList>
    </citation>
    <scope>NUCLEOTIDE SEQUENCE</scope>
</reference>
<accession>A0A644XH72</accession>
<organism evidence="5">
    <name type="scientific">bioreactor metagenome</name>
    <dbReference type="NCBI Taxonomy" id="1076179"/>
    <lineage>
        <taxon>unclassified sequences</taxon>
        <taxon>metagenomes</taxon>
        <taxon>ecological metagenomes</taxon>
    </lineage>
</organism>
<dbReference type="GO" id="GO:0009396">
    <property type="term" value="P:folic acid-containing compound biosynthetic process"/>
    <property type="evidence" value="ECO:0007669"/>
    <property type="project" value="TreeGrafter"/>
</dbReference>
<dbReference type="InterPro" id="IPR037171">
    <property type="entry name" value="NagB/RpiA_transferase-like"/>
</dbReference>
<evidence type="ECO:0000256" key="2">
    <source>
        <dbReference type="ARBA" id="ARBA00022741"/>
    </source>
</evidence>
<keyword evidence="2" id="KW-0547">Nucleotide-binding</keyword>
<dbReference type="PIRSF" id="PIRSF006806">
    <property type="entry name" value="FTHF_cligase"/>
    <property type="match status" value="1"/>
</dbReference>
<dbReference type="EC" id="6.3.3.2" evidence="5"/>
<sequence length="183" mass="20838">MSDLNAGINEAKKELRRQMKSVKASLSQVDKENKSRRIFEYIEKQAWFFNADVVMCYWSLPDEVITHEFCLKWMHSKTILLPRMVGPDIIPVVFDGSLVREPLLGVEEPEGAEFSHIDMINVIVVPGVAFDSAGNRMGRGKGFYDKFLRKTNALKVGVCFAEQMAENIPTDHHDLPMDMIVSF</sequence>
<dbReference type="NCBIfam" id="TIGR02727">
    <property type="entry name" value="MTHFS_bact"/>
    <property type="match status" value="1"/>
</dbReference>
<evidence type="ECO:0000256" key="1">
    <source>
        <dbReference type="ARBA" id="ARBA00010638"/>
    </source>
</evidence>
<dbReference type="Pfam" id="PF01812">
    <property type="entry name" value="5-FTHF_cyc-lig"/>
    <property type="match status" value="1"/>
</dbReference>
<comment type="caution">
    <text evidence="5">The sequence shown here is derived from an EMBL/GenBank/DDBJ whole genome shotgun (WGS) entry which is preliminary data.</text>
</comment>
<feature type="coiled-coil region" evidence="4">
    <location>
        <begin position="1"/>
        <end position="32"/>
    </location>
</feature>
<dbReference type="PANTHER" id="PTHR23407">
    <property type="entry name" value="ATPASE INHIBITOR/5-FORMYLTETRAHYDROFOLATE CYCLO-LIGASE"/>
    <property type="match status" value="1"/>
</dbReference>
<dbReference type="SUPFAM" id="SSF100950">
    <property type="entry name" value="NagB/RpiA/CoA transferase-like"/>
    <property type="match status" value="1"/>
</dbReference>
<proteinExistence type="inferred from homology"/>
<dbReference type="AlphaFoldDB" id="A0A644XH72"/>
<name>A0A644XH72_9ZZZZ</name>
<gene>
    <name evidence="5" type="ORF">SDC9_59880</name>
</gene>
<dbReference type="GO" id="GO:0005524">
    <property type="term" value="F:ATP binding"/>
    <property type="evidence" value="ECO:0007669"/>
    <property type="project" value="UniProtKB-KW"/>
</dbReference>
<dbReference type="Gene3D" id="3.40.50.10420">
    <property type="entry name" value="NagB/RpiA/CoA transferase-like"/>
    <property type="match status" value="1"/>
</dbReference>
<comment type="similarity">
    <text evidence="1">Belongs to the 5-formyltetrahydrofolate cyclo-ligase family.</text>
</comment>
<protein>
    <submittedName>
        <fullName evidence="5">5-formyltetrahydrofolate cyclo-ligase</fullName>
        <ecNumber evidence="5">6.3.3.2</ecNumber>
    </submittedName>
</protein>
<dbReference type="GO" id="GO:0030272">
    <property type="term" value="F:5-formyltetrahydrofolate cyclo-ligase activity"/>
    <property type="evidence" value="ECO:0007669"/>
    <property type="project" value="UniProtKB-EC"/>
</dbReference>
<dbReference type="GO" id="GO:0035999">
    <property type="term" value="P:tetrahydrofolate interconversion"/>
    <property type="evidence" value="ECO:0007669"/>
    <property type="project" value="TreeGrafter"/>
</dbReference>
<dbReference type="PANTHER" id="PTHR23407:SF1">
    <property type="entry name" value="5-FORMYLTETRAHYDROFOLATE CYCLO-LIGASE"/>
    <property type="match status" value="1"/>
</dbReference>